<proteinExistence type="predicted"/>
<organism evidence="6 7">
    <name type="scientific">Faecalibaculum rodentium</name>
    <dbReference type="NCBI Taxonomy" id="1702221"/>
    <lineage>
        <taxon>Bacteria</taxon>
        <taxon>Bacillati</taxon>
        <taxon>Bacillota</taxon>
        <taxon>Erysipelotrichia</taxon>
        <taxon>Erysipelotrichales</taxon>
        <taxon>Erysipelotrichaceae</taxon>
        <taxon>Faecalibaculum</taxon>
    </lineage>
</organism>
<evidence type="ECO:0000313" key="6">
    <source>
        <dbReference type="EMBL" id="AMK54233.1"/>
    </source>
</evidence>
<dbReference type="AlphaFoldDB" id="A0A140DUA6"/>
<dbReference type="InterPro" id="IPR003451">
    <property type="entry name" value="LytB/IspH"/>
</dbReference>
<keyword evidence="3" id="KW-0479">Metal-binding</keyword>
<dbReference type="GeneID" id="78477861"/>
<evidence type="ECO:0000256" key="4">
    <source>
        <dbReference type="ARBA" id="ARBA00023004"/>
    </source>
</evidence>
<evidence type="ECO:0000256" key="2">
    <source>
        <dbReference type="ARBA" id="ARBA00022485"/>
    </source>
</evidence>
<dbReference type="STRING" id="1702221.AALO17_10990"/>
<dbReference type="CDD" id="cd13944">
    <property type="entry name" value="lytB_ispH"/>
    <property type="match status" value="1"/>
</dbReference>
<name>A0A140DUA6_9FIRM</name>
<dbReference type="NCBIfam" id="TIGR00216">
    <property type="entry name" value="ispH_lytB"/>
    <property type="match status" value="1"/>
</dbReference>
<evidence type="ECO:0000256" key="3">
    <source>
        <dbReference type="ARBA" id="ARBA00022723"/>
    </source>
</evidence>
<keyword evidence="6" id="KW-0560">Oxidoreductase</keyword>
<evidence type="ECO:0000256" key="1">
    <source>
        <dbReference type="ARBA" id="ARBA00001966"/>
    </source>
</evidence>
<keyword evidence="4" id="KW-0408">Iron</keyword>
<dbReference type="GO" id="GO:0051745">
    <property type="term" value="F:4-hydroxy-3-methylbut-2-enyl diphosphate reductase activity"/>
    <property type="evidence" value="ECO:0007669"/>
    <property type="project" value="InterPro"/>
</dbReference>
<dbReference type="PANTHER" id="PTHR30426:SF0">
    <property type="entry name" value="4-HYDROXY-3-METHYLBUT-2-ENYL DIPHOSPHATE REDUCTASE"/>
    <property type="match status" value="1"/>
</dbReference>
<reference evidence="6 7" key="1">
    <citation type="journal article" date="2016" name="Gut Pathog.">
        <title>Whole genome sequencing of "Faecalibaculum rodentium" ALO17, isolated from C57BL/6J laboratory mouse feces.</title>
        <authorList>
            <person name="Lim S."/>
            <person name="Chang D.H."/>
            <person name="Ahn S."/>
            <person name="Kim B.C."/>
        </authorList>
    </citation>
    <scope>NUCLEOTIDE SEQUENCE [LARGE SCALE GENOMIC DNA]</scope>
    <source>
        <strain evidence="6 7">Alo17</strain>
    </source>
</reference>
<keyword evidence="7" id="KW-1185">Reference proteome</keyword>
<dbReference type="EMBL" id="CP011391">
    <property type="protein sequence ID" value="AMK54233.1"/>
    <property type="molecule type" value="Genomic_DNA"/>
</dbReference>
<dbReference type="GO" id="GO:0051539">
    <property type="term" value="F:4 iron, 4 sulfur cluster binding"/>
    <property type="evidence" value="ECO:0007669"/>
    <property type="project" value="UniProtKB-KW"/>
</dbReference>
<evidence type="ECO:0000256" key="5">
    <source>
        <dbReference type="ARBA" id="ARBA00023014"/>
    </source>
</evidence>
<dbReference type="Proteomes" id="UP000069771">
    <property type="component" value="Chromosome"/>
</dbReference>
<dbReference type="PANTHER" id="PTHR30426">
    <property type="entry name" value="4-HYDROXY-3-METHYLBUT-2-ENYL DIPHOSPHATE REDUCTASE"/>
    <property type="match status" value="1"/>
</dbReference>
<dbReference type="PATRIC" id="fig|1702221.3.peg.1060"/>
<dbReference type="EC" id="1.17.1.2" evidence="6"/>
<sequence length="287" mass="31620">MKYQSIVRVKIQGACGGVRKAIETARQVRRDHPEEKVTVLGELVHNRFVMEDLAAAGIRTVEGKGRSRLELLDEIRDGMVVFTAHGVSDDVRMKAQRLGLTTVDASCPFVLSTQKLVRKKLADGYAVFYIGKQGHPEAEAVYTSSDQVYLVTKEEDIPAEMDRPVFVTNQTTMSVLDIQDLFEAIRSQYPNAEFHDEICSATRLRQEAVLALKDTDVLIVIGDPLSNNTRQLEAVGKKAGIPQVIRAESAEDLHPEIIPAGSRIAVTSGASTPGRLVDEVIRLLEAQ</sequence>
<protein>
    <submittedName>
        <fullName evidence="6">4-hydroxy-3-methylbut-2-enyl diphosphate reductase</fullName>
        <ecNumber evidence="6">1.17.1.2</ecNumber>
    </submittedName>
</protein>
<dbReference type="OrthoDB" id="9777362at2"/>
<dbReference type="GO" id="GO:0019288">
    <property type="term" value="P:isopentenyl diphosphate biosynthetic process, methylerythritol 4-phosphate pathway"/>
    <property type="evidence" value="ECO:0007669"/>
    <property type="project" value="InterPro"/>
</dbReference>
<dbReference type="RefSeq" id="WP_067560115.1">
    <property type="nucleotide sequence ID" value="NZ_CAOLJF010000042.1"/>
</dbReference>
<dbReference type="GO" id="GO:0050992">
    <property type="term" value="P:dimethylallyl diphosphate biosynthetic process"/>
    <property type="evidence" value="ECO:0007669"/>
    <property type="project" value="InterPro"/>
</dbReference>
<dbReference type="Gene3D" id="3.40.1010.20">
    <property type="entry name" value="4-hydroxy-3-methylbut-2-enyl diphosphate reductase, catalytic domain"/>
    <property type="match status" value="2"/>
</dbReference>
<keyword evidence="2" id="KW-0004">4Fe-4S</keyword>
<keyword evidence="5" id="KW-0411">Iron-sulfur</keyword>
<dbReference type="GO" id="GO:0046872">
    <property type="term" value="F:metal ion binding"/>
    <property type="evidence" value="ECO:0007669"/>
    <property type="project" value="UniProtKB-KW"/>
</dbReference>
<evidence type="ECO:0000313" key="7">
    <source>
        <dbReference type="Proteomes" id="UP000069771"/>
    </source>
</evidence>
<dbReference type="Gene3D" id="3.40.50.11270">
    <property type="match status" value="1"/>
</dbReference>
<dbReference type="Pfam" id="PF02401">
    <property type="entry name" value="LYTB"/>
    <property type="match status" value="1"/>
</dbReference>
<dbReference type="KEGG" id="fro:AALO17_10990"/>
<gene>
    <name evidence="6" type="ORF">AALO17_10990</name>
</gene>
<accession>A0A140DUA6</accession>
<comment type="cofactor">
    <cofactor evidence="1">
        <name>[4Fe-4S] cluster</name>
        <dbReference type="ChEBI" id="CHEBI:49883"/>
    </cofactor>
</comment>